<sequence length="138" mass="15043">MRRRPIVFLAATATLVGCLSGCGFVRPDVVDRRDEVAAAGGVCRIDWWLAAVSEGVTEEAWQVARDALRQASVGPEEFAGWRSTLTSLDDTDWPSETELEGAMHREAVRAAVRDALADAGYPDENRVIETYSSMLCAP</sequence>
<dbReference type="EMBL" id="JAROCE010000002">
    <property type="protein sequence ID" value="MFM2720724.1"/>
    <property type="molecule type" value="Genomic_DNA"/>
</dbReference>
<reference evidence="1 2" key="1">
    <citation type="submission" date="2023-03" db="EMBL/GenBank/DDBJ databases">
        <title>MT1 and MT2 Draft Genomes of Novel Species.</title>
        <authorList>
            <person name="Venkateswaran K."/>
        </authorList>
    </citation>
    <scope>NUCLEOTIDE SEQUENCE [LARGE SCALE GENOMIC DNA]</scope>
    <source>
        <strain evidence="1 2">IF8SW-P5</strain>
    </source>
</reference>
<keyword evidence="2" id="KW-1185">Reference proteome</keyword>
<name>A0ABW9GG21_9MICO</name>
<dbReference type="RefSeq" id="WP_408905549.1">
    <property type="nucleotide sequence ID" value="NZ_JAROCE010000002.1"/>
</dbReference>
<evidence type="ECO:0000313" key="1">
    <source>
        <dbReference type="EMBL" id="MFM2720724.1"/>
    </source>
</evidence>
<accession>A0ABW9GG21</accession>
<evidence type="ECO:0008006" key="3">
    <source>
        <dbReference type="Google" id="ProtNLM"/>
    </source>
</evidence>
<organism evidence="1 2">
    <name type="scientific">Microbacterium mcarthurae</name>
    <dbReference type="NCBI Taxonomy" id="3035918"/>
    <lineage>
        <taxon>Bacteria</taxon>
        <taxon>Bacillati</taxon>
        <taxon>Actinomycetota</taxon>
        <taxon>Actinomycetes</taxon>
        <taxon>Micrococcales</taxon>
        <taxon>Microbacteriaceae</taxon>
        <taxon>Microbacterium</taxon>
    </lineage>
</organism>
<gene>
    <name evidence="1" type="ORF">P5G46_09435</name>
</gene>
<dbReference type="PROSITE" id="PS51257">
    <property type="entry name" value="PROKAR_LIPOPROTEIN"/>
    <property type="match status" value="1"/>
</dbReference>
<dbReference type="Proteomes" id="UP001630303">
    <property type="component" value="Unassembled WGS sequence"/>
</dbReference>
<comment type="caution">
    <text evidence="1">The sequence shown here is derived from an EMBL/GenBank/DDBJ whole genome shotgun (WGS) entry which is preliminary data.</text>
</comment>
<protein>
    <recommendedName>
        <fullName evidence="3">Lipoprotein</fullName>
    </recommendedName>
</protein>
<evidence type="ECO:0000313" key="2">
    <source>
        <dbReference type="Proteomes" id="UP001630303"/>
    </source>
</evidence>
<proteinExistence type="predicted"/>